<dbReference type="Gramene" id="RZC80551">
    <property type="protein sequence ID" value="RZC80551"/>
    <property type="gene ID" value="C5167_043145"/>
</dbReference>
<dbReference type="EMBL" id="CM010724">
    <property type="protein sequence ID" value="RZC80551.1"/>
    <property type="molecule type" value="Genomic_DNA"/>
</dbReference>
<evidence type="ECO:0000313" key="3">
    <source>
        <dbReference type="Proteomes" id="UP000316621"/>
    </source>
</evidence>
<proteinExistence type="predicted"/>
<evidence type="ECO:0000313" key="2">
    <source>
        <dbReference type="EMBL" id="RZC80551.1"/>
    </source>
</evidence>
<reference evidence="2 3" key="1">
    <citation type="journal article" date="2018" name="Science">
        <title>The opium poppy genome and morphinan production.</title>
        <authorList>
            <person name="Guo L."/>
            <person name="Winzer T."/>
            <person name="Yang X."/>
            <person name="Li Y."/>
            <person name="Ning Z."/>
            <person name="He Z."/>
            <person name="Teodor R."/>
            <person name="Lu Y."/>
            <person name="Bowser T.A."/>
            <person name="Graham I.A."/>
            <person name="Ye K."/>
        </authorList>
    </citation>
    <scope>NUCLEOTIDE SEQUENCE [LARGE SCALE GENOMIC DNA]</scope>
    <source>
        <strain evidence="3">cv. HN1</strain>
        <tissue evidence="2">Leaves</tissue>
    </source>
</reference>
<organism evidence="2 3">
    <name type="scientific">Papaver somniferum</name>
    <name type="common">Opium poppy</name>
    <dbReference type="NCBI Taxonomy" id="3469"/>
    <lineage>
        <taxon>Eukaryota</taxon>
        <taxon>Viridiplantae</taxon>
        <taxon>Streptophyta</taxon>
        <taxon>Embryophyta</taxon>
        <taxon>Tracheophyta</taxon>
        <taxon>Spermatophyta</taxon>
        <taxon>Magnoliopsida</taxon>
        <taxon>Ranunculales</taxon>
        <taxon>Papaveraceae</taxon>
        <taxon>Papaveroideae</taxon>
        <taxon>Papaver</taxon>
    </lineage>
</organism>
<accession>A0A4Y7L881</accession>
<evidence type="ECO:0000313" key="1">
    <source>
        <dbReference type="EMBL" id="RZC56370.1"/>
    </source>
</evidence>
<name>A0A4Y7L881_PAPSO</name>
<protein>
    <submittedName>
        <fullName evidence="2">Uncharacterized protein</fullName>
    </submittedName>
</protein>
<dbReference type="AlphaFoldDB" id="A0A4Y7L881"/>
<dbReference type="EMBL" id="CM010717">
    <property type="protein sequence ID" value="RZC56370.1"/>
    <property type="molecule type" value="Genomic_DNA"/>
</dbReference>
<dbReference type="Proteomes" id="UP000316621">
    <property type="component" value="Chromosome 10"/>
</dbReference>
<dbReference type="Gramene" id="RZC56370">
    <property type="protein sequence ID" value="RZC56370"/>
    <property type="gene ID" value="C5167_015221"/>
</dbReference>
<sequence>MNSLPESISLRGFCSFFVKMANGCEQAQSVRGLTDL</sequence>
<keyword evidence="3" id="KW-1185">Reference proteome</keyword>
<gene>
    <name evidence="1" type="ORF">C5167_015221</name>
    <name evidence="2" type="ORF">C5167_043145</name>
</gene>
<dbReference type="Proteomes" id="UP000316621">
    <property type="component" value="Chromosome 3"/>
</dbReference>